<keyword evidence="3" id="KW-0378">Hydrolase</keyword>
<evidence type="ECO:0000256" key="1">
    <source>
        <dbReference type="ARBA" id="ARBA00000274"/>
    </source>
</evidence>
<gene>
    <name evidence="4" type="ORF">G7077_00940</name>
</gene>
<dbReference type="InterPro" id="IPR005269">
    <property type="entry name" value="LOG"/>
</dbReference>
<dbReference type="GO" id="GO:0009691">
    <property type="term" value="P:cytokinin biosynthetic process"/>
    <property type="evidence" value="ECO:0007669"/>
    <property type="project" value="UniProtKB-UniRule"/>
</dbReference>
<keyword evidence="3" id="KW-0203">Cytokinin biosynthesis</keyword>
<evidence type="ECO:0000313" key="5">
    <source>
        <dbReference type="Proteomes" id="UP000503222"/>
    </source>
</evidence>
<reference evidence="4 5" key="1">
    <citation type="submission" date="2020-03" db="EMBL/GenBank/DDBJ databases">
        <title>Sphingomonas sp. nov., isolated from fish.</title>
        <authorList>
            <person name="Hyun D.-W."/>
            <person name="Bae J.-W."/>
        </authorList>
    </citation>
    <scope>NUCLEOTIDE SEQUENCE [LARGE SCALE GENOMIC DNA]</scope>
    <source>
        <strain evidence="4 5">HDW15B</strain>
    </source>
</reference>
<dbReference type="GO" id="GO:0005829">
    <property type="term" value="C:cytosol"/>
    <property type="evidence" value="ECO:0007669"/>
    <property type="project" value="TreeGrafter"/>
</dbReference>
<evidence type="ECO:0000256" key="3">
    <source>
        <dbReference type="RuleBase" id="RU363015"/>
    </source>
</evidence>
<dbReference type="SUPFAM" id="SSF102405">
    <property type="entry name" value="MCP/YpsA-like"/>
    <property type="match status" value="1"/>
</dbReference>
<dbReference type="EC" id="3.2.2.n1" evidence="3"/>
<dbReference type="NCBIfam" id="TIGR00730">
    <property type="entry name" value="Rossman fold protein, TIGR00730 family"/>
    <property type="match status" value="1"/>
</dbReference>
<dbReference type="EMBL" id="CP049869">
    <property type="protein sequence ID" value="QIK77694.1"/>
    <property type="molecule type" value="Genomic_DNA"/>
</dbReference>
<dbReference type="Proteomes" id="UP000503222">
    <property type="component" value="Chromosome"/>
</dbReference>
<accession>A0A6G7YLS5</accession>
<name>A0A6G7YLS5_9SPHN</name>
<sequence>MSPNGCARGGRRHFPLWRPSRCRPQGAYRPVNNIKRVAVYCGSAMGAQPVFADAADALAAAMVERDVDLVYGGGKLGLMGRTADAVLRCGGKVFGVIPDALVNLEVAHEGVTELHKVADMHERKAKMTELADAFVALPGGIGTLDELFEAWSWNALGYHAKPFCLLNIDNFWNGMIEFIDHATACGFLSAQRRGQLLVAQTPEEALKKLDEAAGTAAQGIVW</sequence>
<comment type="catalytic activity">
    <reaction evidence="1">
        <text>AMP + H2O = D-ribose 5-phosphate + adenine</text>
        <dbReference type="Rhea" id="RHEA:20129"/>
        <dbReference type="ChEBI" id="CHEBI:15377"/>
        <dbReference type="ChEBI" id="CHEBI:16708"/>
        <dbReference type="ChEBI" id="CHEBI:78346"/>
        <dbReference type="ChEBI" id="CHEBI:456215"/>
        <dbReference type="EC" id="3.2.2.4"/>
    </reaction>
</comment>
<keyword evidence="5" id="KW-1185">Reference proteome</keyword>
<dbReference type="GO" id="GO:0008714">
    <property type="term" value="F:AMP nucleosidase activity"/>
    <property type="evidence" value="ECO:0007669"/>
    <property type="project" value="UniProtKB-EC"/>
</dbReference>
<dbReference type="PANTHER" id="PTHR31223">
    <property type="entry name" value="LOG FAMILY PROTEIN YJL055W"/>
    <property type="match status" value="1"/>
</dbReference>
<dbReference type="Pfam" id="PF03641">
    <property type="entry name" value="Lysine_decarbox"/>
    <property type="match status" value="1"/>
</dbReference>
<dbReference type="PANTHER" id="PTHR31223:SF70">
    <property type="entry name" value="LOG FAMILY PROTEIN YJL055W"/>
    <property type="match status" value="1"/>
</dbReference>
<proteinExistence type="inferred from homology"/>
<dbReference type="Gene3D" id="3.40.50.450">
    <property type="match status" value="1"/>
</dbReference>
<evidence type="ECO:0000313" key="4">
    <source>
        <dbReference type="EMBL" id="QIK77694.1"/>
    </source>
</evidence>
<protein>
    <recommendedName>
        <fullName evidence="3">Cytokinin riboside 5'-monophosphate phosphoribohydrolase</fullName>
        <ecNumber evidence="3">3.2.2.n1</ecNumber>
    </recommendedName>
</protein>
<dbReference type="InterPro" id="IPR031100">
    <property type="entry name" value="LOG_fam"/>
</dbReference>
<evidence type="ECO:0000256" key="2">
    <source>
        <dbReference type="ARBA" id="ARBA00006763"/>
    </source>
</evidence>
<dbReference type="KEGG" id="spii:G7077_00940"/>
<organism evidence="4 5">
    <name type="scientific">Sphingomonas piscis</name>
    <dbReference type="NCBI Taxonomy" id="2714943"/>
    <lineage>
        <taxon>Bacteria</taxon>
        <taxon>Pseudomonadati</taxon>
        <taxon>Pseudomonadota</taxon>
        <taxon>Alphaproteobacteria</taxon>
        <taxon>Sphingomonadales</taxon>
        <taxon>Sphingomonadaceae</taxon>
        <taxon>Sphingomonas</taxon>
    </lineage>
</organism>
<dbReference type="AlphaFoldDB" id="A0A6G7YLS5"/>
<comment type="similarity">
    <text evidence="2 3">Belongs to the LOG family.</text>
</comment>